<dbReference type="Proteomes" id="UP000515291">
    <property type="component" value="Chromosome"/>
</dbReference>
<evidence type="ECO:0000313" key="2">
    <source>
        <dbReference type="Proteomes" id="UP000515291"/>
    </source>
</evidence>
<protein>
    <submittedName>
        <fullName evidence="1">Uncharacterized protein</fullName>
    </submittedName>
</protein>
<dbReference type="RefSeq" id="WP_184516362.1">
    <property type="nucleotide sequence ID" value="NZ_CP050292.1"/>
</dbReference>
<sequence length="68" mass="7313">MLNVLRSIAATEEWAALRGVSLIERLETGDLLTQEETVDLVNSLRLARSPAVGGHEASVTREVVAPNS</sequence>
<gene>
    <name evidence="1" type="ORF">HB776_07120</name>
</gene>
<reference evidence="2" key="1">
    <citation type="journal article" date="2020" name="Mol. Plant Microbe">
        <title>Rhizobial microsymbionts of the narrowly endemic Oxytropis species growing in Kamchatka are characterized by significant genetic diversity and possess a set of genes that are associated with T3SS and T6SS secretion systems and can affect the development of symbiosis.</title>
        <authorList>
            <person name="Safronova V."/>
            <person name="Guro P."/>
            <person name="Sazanova A."/>
            <person name="Kuznetsova I."/>
            <person name="Belimov A."/>
            <person name="Yakubov V."/>
            <person name="Chirak E."/>
            <person name="Afonin A."/>
            <person name="Gogolev Y."/>
            <person name="Andronov E."/>
            <person name="Tikhonovich I."/>
        </authorList>
    </citation>
    <scope>NUCLEOTIDE SEQUENCE [LARGE SCALE GENOMIC DNA]</scope>
    <source>
        <strain evidence="2">581</strain>
    </source>
</reference>
<proteinExistence type="predicted"/>
<dbReference type="AlphaFoldDB" id="A0A7G6TWA8"/>
<dbReference type="KEGG" id="trb:HB776_07120"/>
<accession>A0A7G6TWA8</accession>
<name>A0A7G6TWA8_9BRAD</name>
<evidence type="ECO:0000313" key="1">
    <source>
        <dbReference type="EMBL" id="QND71040.1"/>
    </source>
</evidence>
<dbReference type="EMBL" id="CP050292">
    <property type="protein sequence ID" value="QND71040.1"/>
    <property type="molecule type" value="Genomic_DNA"/>
</dbReference>
<organism evidence="1 2">
    <name type="scientific">Tardiphaga robiniae</name>
    <dbReference type="NCBI Taxonomy" id="943830"/>
    <lineage>
        <taxon>Bacteria</taxon>
        <taxon>Pseudomonadati</taxon>
        <taxon>Pseudomonadota</taxon>
        <taxon>Alphaproteobacteria</taxon>
        <taxon>Hyphomicrobiales</taxon>
        <taxon>Nitrobacteraceae</taxon>
        <taxon>Tardiphaga</taxon>
    </lineage>
</organism>